<dbReference type="InterPro" id="IPR036812">
    <property type="entry name" value="NAD(P)_OxRdtase_dom_sf"/>
</dbReference>
<dbReference type="InterPro" id="IPR050523">
    <property type="entry name" value="AKR_Detox_Biosynth"/>
</dbReference>
<dbReference type="PATRIC" id="fig|1548749.3.peg.2683"/>
<dbReference type="SUPFAM" id="SSF51430">
    <property type="entry name" value="NAD(P)-linked oxidoreductase"/>
    <property type="match status" value="1"/>
</dbReference>
<evidence type="ECO:0000313" key="6">
    <source>
        <dbReference type="EMBL" id="KXN98144.1"/>
    </source>
</evidence>
<keyword evidence="7" id="KW-1185">Reference proteome</keyword>
<dbReference type="Gene3D" id="3.20.20.100">
    <property type="entry name" value="NADP-dependent oxidoreductase domain"/>
    <property type="match status" value="1"/>
</dbReference>
<evidence type="ECO:0000256" key="4">
    <source>
        <dbReference type="ARBA" id="ARBA00070119"/>
    </source>
</evidence>
<protein>
    <recommendedName>
        <fullName evidence="4">Protein tas</fullName>
    </recommendedName>
</protein>
<dbReference type="Pfam" id="PF00248">
    <property type="entry name" value="Aldo_ket_red"/>
    <property type="match status" value="1"/>
</dbReference>
<dbReference type="AlphaFoldDB" id="A0A137RF69"/>
<evidence type="ECO:0000313" key="7">
    <source>
        <dbReference type="Proteomes" id="UP000070138"/>
    </source>
</evidence>
<reference evidence="7" key="1">
    <citation type="submission" date="2014-10" db="EMBL/GenBank/DDBJ databases">
        <title>Genome sequencing of Vitellibacter sp. D-24.</title>
        <authorList>
            <person name="Thevarajoo S."/>
            <person name="Selvaratnam C."/>
            <person name="Goh K.M."/>
            <person name="Chong C.S."/>
        </authorList>
    </citation>
    <scope>NUCLEOTIDE SEQUENCE [LARGE SCALE GENOMIC DNA]</scope>
    <source>
        <strain evidence="7">D-24</strain>
    </source>
</reference>
<evidence type="ECO:0000256" key="1">
    <source>
        <dbReference type="ARBA" id="ARBA00022857"/>
    </source>
</evidence>
<gene>
    <name evidence="6" type="ORF">LS48_12850</name>
</gene>
<sequence>MKYKILPNTNLKISKLCLGTMTWGQQNTEAEAHEQLNFAIEKGINFIDCAEMYPVPANPKTQGRTETYIGNWLAKKKNREELVITSKIAGPSRSMDHIRQPLDFSKKSLEDAIDKSLKRLQTDYIDLYQLHWPERNTNYFGQRDYTHKQDESWSDNFGVVLNDLEGFVKVGKIRHIGLSNETPYGVMRCMEESRKGKLKIVSVQNPYNLVNRKDEIGLSEILQRENIGYLPYSPLGFGTLSGKYLDGSADENSRINQFKQYTRYSSKPAVDATEKYFEIAKKHNLRFAQLALAFILQKKFVTAPIIGATSIEQLSENIESINISLSKEILKEIDAIHNQIPNPAP</sequence>
<keyword evidence="1" id="KW-0521">NADP</keyword>
<dbReference type="NCBIfam" id="NF007912">
    <property type="entry name" value="PRK10625.1"/>
    <property type="match status" value="1"/>
</dbReference>
<proteinExistence type="inferred from homology"/>
<dbReference type="OrthoDB" id="9773828at2"/>
<comment type="caution">
    <text evidence="6">The sequence shown here is derived from an EMBL/GenBank/DDBJ whole genome shotgun (WGS) entry which is preliminary data.</text>
</comment>
<feature type="domain" description="NADP-dependent oxidoreductase" evidence="5">
    <location>
        <begin position="15"/>
        <end position="336"/>
    </location>
</feature>
<organism evidence="6 7">
    <name type="scientific">Aequorivita aquimaris</name>
    <dbReference type="NCBI Taxonomy" id="1548749"/>
    <lineage>
        <taxon>Bacteria</taxon>
        <taxon>Pseudomonadati</taxon>
        <taxon>Bacteroidota</taxon>
        <taxon>Flavobacteriia</taxon>
        <taxon>Flavobacteriales</taxon>
        <taxon>Flavobacteriaceae</taxon>
        <taxon>Aequorivita</taxon>
    </lineage>
</organism>
<dbReference type="EMBL" id="JRWG01000010">
    <property type="protein sequence ID" value="KXN98144.1"/>
    <property type="molecule type" value="Genomic_DNA"/>
</dbReference>
<evidence type="ECO:0000256" key="3">
    <source>
        <dbReference type="ARBA" id="ARBA00038157"/>
    </source>
</evidence>
<evidence type="ECO:0000259" key="5">
    <source>
        <dbReference type="Pfam" id="PF00248"/>
    </source>
</evidence>
<dbReference type="InterPro" id="IPR023210">
    <property type="entry name" value="NADP_OxRdtase_dom"/>
</dbReference>
<dbReference type="RefSeq" id="WP_062622907.1">
    <property type="nucleotide sequence ID" value="NZ_JRWG01000010.1"/>
</dbReference>
<evidence type="ECO:0000256" key="2">
    <source>
        <dbReference type="ARBA" id="ARBA00023002"/>
    </source>
</evidence>
<dbReference type="FunFam" id="3.20.20.100:FF:000005">
    <property type="entry name" value="NADP(H)-dependent aldo-keto reductase"/>
    <property type="match status" value="1"/>
</dbReference>
<dbReference type="STRING" id="1548749.LS48_12850"/>
<comment type="similarity">
    <text evidence="3">Belongs to the aldo/keto reductase family. Aldo/keto reductase 2 subfamily.</text>
</comment>
<dbReference type="PANTHER" id="PTHR43364:SF4">
    <property type="entry name" value="NAD(P)-LINKED OXIDOREDUCTASE SUPERFAMILY PROTEIN"/>
    <property type="match status" value="1"/>
</dbReference>
<accession>A0A137RF69</accession>
<keyword evidence="2" id="KW-0560">Oxidoreductase</keyword>
<dbReference type="PANTHER" id="PTHR43364">
    <property type="entry name" value="NADH-SPECIFIC METHYLGLYOXAL REDUCTASE-RELATED"/>
    <property type="match status" value="1"/>
</dbReference>
<reference evidence="6 7" key="2">
    <citation type="journal article" date="2016" name="Int. J. Syst. Evol. Microbiol.">
        <title>Vitellibacter aquimaris sp. nov., a marine bacterium isolated from seawater.</title>
        <authorList>
            <person name="Thevarajoo S."/>
            <person name="Selvaratnam C."/>
            <person name="Goh K.M."/>
            <person name="Hong K.W."/>
            <person name="Chan X.Y."/>
            <person name="Chan K.G."/>
            <person name="Chong C.S."/>
        </authorList>
    </citation>
    <scope>NUCLEOTIDE SEQUENCE [LARGE SCALE GENOMIC DNA]</scope>
    <source>
        <strain evidence="6 7">D-24</strain>
    </source>
</reference>
<dbReference type="Proteomes" id="UP000070138">
    <property type="component" value="Unassembled WGS sequence"/>
</dbReference>
<dbReference type="GO" id="GO:0016491">
    <property type="term" value="F:oxidoreductase activity"/>
    <property type="evidence" value="ECO:0007669"/>
    <property type="project" value="UniProtKB-KW"/>
</dbReference>
<dbReference type="CDD" id="cd19094">
    <property type="entry name" value="AKR_Tas-like"/>
    <property type="match status" value="1"/>
</dbReference>
<name>A0A137RF69_9FLAO</name>